<dbReference type="RefSeq" id="WP_247029391.1">
    <property type="nucleotide sequence ID" value="NZ_JALKCH010000006.1"/>
</dbReference>
<evidence type="ECO:0000313" key="1">
    <source>
        <dbReference type="EMBL" id="MCK0197360.1"/>
    </source>
</evidence>
<dbReference type="EMBL" id="JALKCH010000006">
    <property type="protein sequence ID" value="MCK0197360.1"/>
    <property type="molecule type" value="Genomic_DNA"/>
</dbReference>
<evidence type="ECO:0000313" key="2">
    <source>
        <dbReference type="Proteomes" id="UP001203284"/>
    </source>
</evidence>
<organism evidence="1 2">
    <name type="scientific">Ancylobacter crimeensis</name>
    <dbReference type="NCBI Taxonomy" id="2579147"/>
    <lineage>
        <taxon>Bacteria</taxon>
        <taxon>Pseudomonadati</taxon>
        <taxon>Pseudomonadota</taxon>
        <taxon>Alphaproteobacteria</taxon>
        <taxon>Hyphomicrobiales</taxon>
        <taxon>Xanthobacteraceae</taxon>
        <taxon>Ancylobacter</taxon>
    </lineage>
</organism>
<comment type="caution">
    <text evidence="1">The sequence shown here is derived from an EMBL/GenBank/DDBJ whole genome shotgun (WGS) entry which is preliminary data.</text>
</comment>
<dbReference type="Proteomes" id="UP001203284">
    <property type="component" value="Unassembled WGS sequence"/>
</dbReference>
<reference evidence="1 2" key="1">
    <citation type="submission" date="2022-04" db="EMBL/GenBank/DDBJ databases">
        <authorList>
            <person name="Grouzdev D.S."/>
            <person name="Pantiukh K.S."/>
            <person name="Krutkina M.S."/>
        </authorList>
    </citation>
    <scope>NUCLEOTIDE SEQUENCE [LARGE SCALE GENOMIC DNA]</scope>
    <source>
        <strain evidence="1 2">6x-1</strain>
    </source>
</reference>
<gene>
    <name evidence="1" type="ORF">MWN34_10595</name>
</gene>
<protein>
    <submittedName>
        <fullName evidence="1">Uncharacterized protein</fullName>
    </submittedName>
</protein>
<accession>A0ABT0DBP5</accession>
<sequence>MTATPKDTLELSWSDFLDRYTPMTNSLYPAAAFDGLMFETYGEEWDFVRAQPRERVWTIIDDGDCFAVINGLSISNRLGYLVTIEPVATGLSVFVDLEAG</sequence>
<keyword evidence="2" id="KW-1185">Reference proteome</keyword>
<proteinExistence type="predicted"/>
<name>A0ABT0DBP5_9HYPH</name>